<evidence type="ECO:0000256" key="3">
    <source>
        <dbReference type="ARBA" id="ARBA00022692"/>
    </source>
</evidence>
<accession>A0A1M5P6S4</accession>
<feature type="transmembrane region" description="Helical" evidence="6">
    <location>
        <begin position="660"/>
        <end position="684"/>
    </location>
</feature>
<name>A0A1M5P6S4_9BACT</name>
<dbReference type="AlphaFoldDB" id="A0A1M5P6S4"/>
<dbReference type="PANTHER" id="PTHR30572">
    <property type="entry name" value="MEMBRANE COMPONENT OF TRANSPORTER-RELATED"/>
    <property type="match status" value="1"/>
</dbReference>
<dbReference type="PANTHER" id="PTHR30572:SF18">
    <property type="entry name" value="ABC-TYPE MACROLIDE FAMILY EXPORT SYSTEM PERMEASE COMPONENT 2"/>
    <property type="match status" value="1"/>
</dbReference>
<evidence type="ECO:0000259" key="7">
    <source>
        <dbReference type="Pfam" id="PF02687"/>
    </source>
</evidence>
<dbReference type="InterPro" id="IPR003838">
    <property type="entry name" value="ABC3_permease_C"/>
</dbReference>
<comment type="subcellular location">
    <subcellularLocation>
        <location evidence="1">Cell membrane</location>
        <topology evidence="1">Multi-pass membrane protein</topology>
    </subcellularLocation>
</comment>
<keyword evidence="4 6" id="KW-1133">Transmembrane helix</keyword>
<dbReference type="STRING" id="947013.SAMN04488109_2709"/>
<reference evidence="9 10" key="1">
    <citation type="submission" date="2016-11" db="EMBL/GenBank/DDBJ databases">
        <authorList>
            <person name="Jaros S."/>
            <person name="Januszkiewicz K."/>
            <person name="Wedrychowicz H."/>
        </authorList>
    </citation>
    <scope>NUCLEOTIDE SEQUENCE [LARGE SCALE GENOMIC DNA]</scope>
    <source>
        <strain evidence="9 10">DSM 24574</strain>
    </source>
</reference>
<dbReference type="EMBL" id="FQWQ01000001">
    <property type="protein sequence ID" value="SHG97531.1"/>
    <property type="molecule type" value="Genomic_DNA"/>
</dbReference>
<feature type="transmembrane region" description="Helical" evidence="6">
    <location>
        <begin position="696"/>
        <end position="728"/>
    </location>
</feature>
<dbReference type="GO" id="GO:0022857">
    <property type="term" value="F:transmembrane transporter activity"/>
    <property type="evidence" value="ECO:0007669"/>
    <property type="project" value="TreeGrafter"/>
</dbReference>
<sequence length="783" mass="87022">MLKNFLAVAFRNFMRQRLYSLINVLGLAAGLVCTLFIYLWVRDEWSKDKFHHDGEKIFQVLANLEFNKGEILTWVATPGPLAENIKQNVPEVQTVVRTMGTGSVLFQYGDKSFMETGYYADADFFNFFSFTIKQGRPNQDSSDISTISISQKLATKLFGHDNPLGKTVSVNHKLDLVVGAVFEDAGTKSSLQFDCILPFEIYKKERGEGFNWGDFDHPTYVKLNDPAQADDALAKINASAKKASEEAGVSYYMQPFSDYYLNSQYQDGKPVGGRIKYVKIFSIVAIFILVIACINFMNMATAKAATRAKEVGVRKVVGAPRSSLVFQFIAESTIISLIATVLALVFVTLMLPLFNVLVNKQIEINFADPVFLVSLLTIVIVTGLLAGSYPAFFLSSHQPANVLKNSSHLQVTGSALRRGLVVFQFALTVILIASSLVIYSQIDFIRNKDLGYNRQAVLTFSMRGDMTKRFDAFKTEALGYPGIKLVSRADNSLVQVNNQNGSVEWPGKPANSNVFFRTVVVDYDFLETMDLKLLDGRFFNKAHNDTSTFVISERAAQIMNLKEPVGTRIVQWGIPGTIIGVVKDFHSQSLHQDIDPIVFMCNGSWGHQVFVRFEPNQLQPVVKNLESIYKKYDAQFPFTYSFLDDDFEKLYNNEKVTGSLALGFTVMAIIISGLGLLGLAAFTAERKKKEISIRKVLGASVAGIVSMMTVDFVKLSVVASAIGCPVAYFLMEQLLEGYAYHTELKWTLFVATAVCVLCMALLTVVFQVAKAAIANPVDALRNE</sequence>
<keyword evidence="3 6" id="KW-0812">Transmembrane</keyword>
<feature type="transmembrane region" description="Helical" evidence="6">
    <location>
        <begin position="21"/>
        <end position="41"/>
    </location>
</feature>
<evidence type="ECO:0000256" key="2">
    <source>
        <dbReference type="ARBA" id="ARBA00022475"/>
    </source>
</evidence>
<dbReference type="InterPro" id="IPR025857">
    <property type="entry name" value="MacB_PCD"/>
</dbReference>
<dbReference type="OrthoDB" id="5933722at2"/>
<feature type="domain" description="MacB-like periplasmic core" evidence="8">
    <location>
        <begin position="20"/>
        <end position="238"/>
    </location>
</feature>
<dbReference type="Proteomes" id="UP000184212">
    <property type="component" value="Unassembled WGS sequence"/>
</dbReference>
<feature type="transmembrane region" description="Helical" evidence="6">
    <location>
        <begin position="415"/>
        <end position="439"/>
    </location>
</feature>
<feature type="domain" description="ABC3 transporter permease C-terminal" evidence="7">
    <location>
        <begin position="664"/>
        <end position="776"/>
    </location>
</feature>
<feature type="transmembrane region" description="Helical" evidence="6">
    <location>
        <begin position="277"/>
        <end position="297"/>
    </location>
</feature>
<evidence type="ECO:0000259" key="8">
    <source>
        <dbReference type="Pfam" id="PF12704"/>
    </source>
</evidence>
<keyword evidence="2" id="KW-1003">Cell membrane</keyword>
<evidence type="ECO:0000256" key="1">
    <source>
        <dbReference type="ARBA" id="ARBA00004651"/>
    </source>
</evidence>
<gene>
    <name evidence="9" type="ORF">SAMN04488109_2709</name>
</gene>
<organism evidence="9 10">
    <name type="scientific">Chryseolinea serpens</name>
    <dbReference type="NCBI Taxonomy" id="947013"/>
    <lineage>
        <taxon>Bacteria</taxon>
        <taxon>Pseudomonadati</taxon>
        <taxon>Bacteroidota</taxon>
        <taxon>Cytophagia</taxon>
        <taxon>Cytophagales</taxon>
        <taxon>Fulvivirgaceae</taxon>
        <taxon>Chryseolinea</taxon>
    </lineage>
</organism>
<feature type="domain" description="ABC3 transporter permease C-terminal" evidence="7">
    <location>
        <begin position="283"/>
        <end position="399"/>
    </location>
</feature>
<evidence type="ECO:0000313" key="9">
    <source>
        <dbReference type="EMBL" id="SHG97531.1"/>
    </source>
</evidence>
<feature type="transmembrane region" description="Helical" evidence="6">
    <location>
        <begin position="324"/>
        <end position="351"/>
    </location>
</feature>
<protein>
    <submittedName>
        <fullName evidence="9">Duplicated orphan permease</fullName>
    </submittedName>
</protein>
<dbReference type="InterPro" id="IPR050250">
    <property type="entry name" value="Macrolide_Exporter_MacB"/>
</dbReference>
<dbReference type="Pfam" id="PF12704">
    <property type="entry name" value="MacB_PCD"/>
    <property type="match status" value="2"/>
</dbReference>
<keyword evidence="10" id="KW-1185">Reference proteome</keyword>
<dbReference type="GO" id="GO:0005886">
    <property type="term" value="C:plasma membrane"/>
    <property type="evidence" value="ECO:0007669"/>
    <property type="project" value="UniProtKB-SubCell"/>
</dbReference>
<feature type="domain" description="MacB-like periplasmic core" evidence="8">
    <location>
        <begin position="470"/>
        <end position="615"/>
    </location>
</feature>
<proteinExistence type="predicted"/>
<dbReference type="RefSeq" id="WP_073134421.1">
    <property type="nucleotide sequence ID" value="NZ_FQWQ01000001.1"/>
</dbReference>
<evidence type="ECO:0000256" key="6">
    <source>
        <dbReference type="SAM" id="Phobius"/>
    </source>
</evidence>
<feature type="transmembrane region" description="Helical" evidence="6">
    <location>
        <begin position="748"/>
        <end position="766"/>
    </location>
</feature>
<feature type="transmembrane region" description="Helical" evidence="6">
    <location>
        <begin position="371"/>
        <end position="394"/>
    </location>
</feature>
<evidence type="ECO:0000313" key="10">
    <source>
        <dbReference type="Proteomes" id="UP000184212"/>
    </source>
</evidence>
<keyword evidence="5 6" id="KW-0472">Membrane</keyword>
<dbReference type="Pfam" id="PF02687">
    <property type="entry name" value="FtsX"/>
    <property type="match status" value="2"/>
</dbReference>
<evidence type="ECO:0000256" key="4">
    <source>
        <dbReference type="ARBA" id="ARBA00022989"/>
    </source>
</evidence>
<evidence type="ECO:0000256" key="5">
    <source>
        <dbReference type="ARBA" id="ARBA00023136"/>
    </source>
</evidence>